<protein>
    <submittedName>
        <fullName evidence="2">LuxR family transcriptional regulator</fullName>
    </submittedName>
</protein>
<sequence>MRIHWNKSDTMGLVALSAADTKDGTLAITLPPDDPACREALVRVGEALGDLSRAVSLRAGRASAATVRVPEPTVPARGVGFETIDGLPEINDAIEDLLGSVTSEILTAQPDGPRPSAVLAEALSAVRDRIAAGVSMRTLYQHSTRFDEPTKEYVRAVTSYGAQVRTLAEFFDRMIIVDRRAALIPANAARTSAVLITHPAVVHFLADIFERAWDRAESYPFLPVRAADAAPEVIPAIRGSIQKLLIEGRSDKEIARRLGLSLRSLQAHVARLKEEHGAEHRLQLGYLMGLQGSAAVSREHAAITRESAAVARENTAVTPENGPGPS</sequence>
<dbReference type="PANTHER" id="PTHR34293">
    <property type="entry name" value="HTH-TYPE TRANSCRIPTIONAL REGULATOR TRMBL2"/>
    <property type="match status" value="1"/>
</dbReference>
<dbReference type="PANTHER" id="PTHR34293:SF1">
    <property type="entry name" value="HTH-TYPE TRANSCRIPTIONAL REGULATOR TRMBL2"/>
    <property type="match status" value="1"/>
</dbReference>
<evidence type="ECO:0000313" key="3">
    <source>
        <dbReference type="Proteomes" id="UP000502504"/>
    </source>
</evidence>
<dbReference type="Gene3D" id="1.10.10.10">
    <property type="entry name" value="Winged helix-like DNA-binding domain superfamily/Winged helix DNA-binding domain"/>
    <property type="match status" value="1"/>
</dbReference>
<proteinExistence type="predicted"/>
<dbReference type="GO" id="GO:0006355">
    <property type="term" value="P:regulation of DNA-templated transcription"/>
    <property type="evidence" value="ECO:0007669"/>
    <property type="project" value="InterPro"/>
</dbReference>
<dbReference type="RefSeq" id="WP_143648440.1">
    <property type="nucleotide sequence ID" value="NZ_CM007717.1"/>
</dbReference>
<dbReference type="InterPro" id="IPR051797">
    <property type="entry name" value="TrmB-like"/>
</dbReference>
<dbReference type="GO" id="GO:0003677">
    <property type="term" value="F:DNA binding"/>
    <property type="evidence" value="ECO:0007669"/>
    <property type="project" value="InterPro"/>
</dbReference>
<feature type="region of interest" description="Disordered" evidence="1">
    <location>
        <begin position="307"/>
        <end position="326"/>
    </location>
</feature>
<dbReference type="EMBL" id="CP050692">
    <property type="protein sequence ID" value="QIT46629.1"/>
    <property type="molecule type" value="Genomic_DNA"/>
</dbReference>
<dbReference type="SUPFAM" id="SSF46894">
    <property type="entry name" value="C-terminal effector domain of the bipartite response regulators"/>
    <property type="match status" value="1"/>
</dbReference>
<gene>
    <name evidence="2" type="ORF">HCX60_26480</name>
</gene>
<dbReference type="InterPro" id="IPR016032">
    <property type="entry name" value="Sig_transdc_resp-reg_C-effctor"/>
</dbReference>
<dbReference type="Gene3D" id="3.30.870.10">
    <property type="entry name" value="Endonuclease Chain A"/>
    <property type="match status" value="1"/>
</dbReference>
<dbReference type="AlphaFoldDB" id="A0AAE6YDD2"/>
<dbReference type="InterPro" id="IPR036388">
    <property type="entry name" value="WH-like_DNA-bd_sf"/>
</dbReference>
<organism evidence="2 3">
    <name type="scientific">Streptomyces antibioticus</name>
    <dbReference type="NCBI Taxonomy" id="1890"/>
    <lineage>
        <taxon>Bacteria</taxon>
        <taxon>Bacillati</taxon>
        <taxon>Actinomycetota</taxon>
        <taxon>Actinomycetes</taxon>
        <taxon>Kitasatosporales</taxon>
        <taxon>Streptomycetaceae</taxon>
        <taxon>Streptomyces</taxon>
    </lineage>
</organism>
<evidence type="ECO:0000313" key="2">
    <source>
        <dbReference type="EMBL" id="QIT46629.1"/>
    </source>
</evidence>
<evidence type="ECO:0000256" key="1">
    <source>
        <dbReference type="SAM" id="MobiDB-lite"/>
    </source>
</evidence>
<accession>A0AAE6YDD2</accession>
<dbReference type="SUPFAM" id="SSF56024">
    <property type="entry name" value="Phospholipase D/nuclease"/>
    <property type="match status" value="1"/>
</dbReference>
<dbReference type="Proteomes" id="UP000502504">
    <property type="component" value="Chromosome"/>
</dbReference>
<reference evidence="2 3" key="1">
    <citation type="submission" date="2020-03" db="EMBL/GenBank/DDBJ databases">
        <title>Is there a link between lipid content and antibiotic production in Streptomyces?</title>
        <authorList>
            <person name="David M."/>
            <person name="Lejeune C."/>
            <person name="Abreu S."/>
            <person name="Thibessard A."/>
            <person name="Leblond P."/>
            <person name="Chaminade P."/>
            <person name="Virolle M.-J."/>
        </authorList>
    </citation>
    <scope>NUCLEOTIDE SEQUENCE [LARGE SCALE GENOMIC DNA]</scope>
    <source>
        <strain evidence="2 3">DSM 41481</strain>
    </source>
</reference>
<name>A0AAE6YDD2_STRAT</name>